<organism evidence="1">
    <name type="scientific">marine sediment metagenome</name>
    <dbReference type="NCBI Taxonomy" id="412755"/>
    <lineage>
        <taxon>unclassified sequences</taxon>
        <taxon>metagenomes</taxon>
        <taxon>ecological metagenomes</taxon>
    </lineage>
</organism>
<dbReference type="SUPFAM" id="SSF56935">
    <property type="entry name" value="Porins"/>
    <property type="match status" value="1"/>
</dbReference>
<evidence type="ECO:0008006" key="2">
    <source>
        <dbReference type="Google" id="ProtNLM"/>
    </source>
</evidence>
<dbReference type="Gene3D" id="2.40.160.60">
    <property type="entry name" value="Outer membrane protein transport protein (OMPP1/FadL/TodX)"/>
    <property type="match status" value="1"/>
</dbReference>
<evidence type="ECO:0000313" key="1">
    <source>
        <dbReference type="EMBL" id="KKL04306.1"/>
    </source>
</evidence>
<dbReference type="InterPro" id="IPR025737">
    <property type="entry name" value="FApF"/>
</dbReference>
<accession>A0A0F9CF67</accession>
<comment type="caution">
    <text evidence="1">The sequence shown here is derived from an EMBL/GenBank/DDBJ whole genome shotgun (WGS) entry which is preliminary data.</text>
</comment>
<feature type="non-terminal residue" evidence="1">
    <location>
        <position position="1"/>
    </location>
</feature>
<protein>
    <recommendedName>
        <fullName evidence="2">Outer membrane protein beta-barrel domain-containing protein</fullName>
    </recommendedName>
</protein>
<proteinExistence type="predicted"/>
<gene>
    <name evidence="1" type="ORF">LCGC14_2617410</name>
</gene>
<dbReference type="AlphaFoldDB" id="A0A0F9CF67"/>
<name>A0A0F9CF67_9ZZZZ</name>
<reference evidence="1" key="1">
    <citation type="journal article" date="2015" name="Nature">
        <title>Complex archaea that bridge the gap between prokaryotes and eukaryotes.</title>
        <authorList>
            <person name="Spang A."/>
            <person name="Saw J.H."/>
            <person name="Jorgensen S.L."/>
            <person name="Zaremba-Niedzwiedzka K."/>
            <person name="Martijn J."/>
            <person name="Lind A.E."/>
            <person name="van Eijk R."/>
            <person name="Schleper C."/>
            <person name="Guy L."/>
            <person name="Ettema T.J."/>
        </authorList>
    </citation>
    <scope>NUCLEOTIDE SEQUENCE</scope>
</reference>
<sequence>ALEFETAADADKQGLLGYNPDGTPKYLFPNGDKTNLDMPAYLAIGATLQPVESLLLAGHFGYYFDKSANWDGRQDLLNSNTYEIALAAEYYLSEKFLVSAGWSYTKTDPTPEYQTDLSYTLPTHGLSFGIGWDIMPMMQLNLGGQYVIYEEGANKFNHDFANSGALFPVTETLAKSVWIVGVGLNITLASKGE</sequence>
<dbReference type="Pfam" id="PF13557">
    <property type="entry name" value="Phenol_MetA_deg"/>
    <property type="match status" value="1"/>
</dbReference>
<dbReference type="EMBL" id="LAZR01044578">
    <property type="protein sequence ID" value="KKL04306.1"/>
    <property type="molecule type" value="Genomic_DNA"/>
</dbReference>